<dbReference type="InterPro" id="IPR050482">
    <property type="entry name" value="Sensor_HK_TwoCompSys"/>
</dbReference>
<comment type="caution">
    <text evidence="6">The sequence shown here is derived from an EMBL/GenBank/DDBJ whole genome shotgun (WGS) entry which is preliminary data.</text>
</comment>
<keyword evidence="2 6" id="KW-0418">Kinase</keyword>
<evidence type="ECO:0000259" key="5">
    <source>
        <dbReference type="Pfam" id="PF07730"/>
    </source>
</evidence>
<dbReference type="RefSeq" id="WP_121249937.1">
    <property type="nucleotide sequence ID" value="NZ_RBIL01000001.1"/>
</dbReference>
<protein>
    <submittedName>
        <fullName evidence="6">Two-component system sensor histidine kinase DesK</fullName>
    </submittedName>
</protein>
<dbReference type="CDD" id="cd16917">
    <property type="entry name" value="HATPase_UhpB-NarQ-NarX-like"/>
    <property type="match status" value="1"/>
</dbReference>
<dbReference type="Pfam" id="PF07730">
    <property type="entry name" value="HisKA_3"/>
    <property type="match status" value="1"/>
</dbReference>
<keyword evidence="4" id="KW-0472">Membrane</keyword>
<sequence>MGAAVLNLRGRRRWSELSRVERVGLYTRQSLYLFLWLFNVSVLLPAALDLDSATDAILILAGGLAVSACAFAAFVPAMRRWPDVPPPSWRQLGPLVVVGAAVLVFAETSLPSDVQGAAVFVVASTLLITLSLQPGNAIVGVLLVASALLFGLTSWAPAGFAVGLIVGTFFVFTVRASLWLLGIVVDLDEASQVKAELAVVEERLRFSRDVHDVLGRRLSTIAVQAELAATLASRGDERAAERMLEVRSVAHEALREARELARGYRATNFGTELRGAESLLRSAGIDVRCSGGDLPRAWHEAAGWVVREAVTNVLRHSRARCVEIAYADGVLRVDNDGARPSADGDGSGLQTLRERLAPLGADLEAGPADDGHWVVTARLPHAGPLSARQERP</sequence>
<feature type="domain" description="Signal transduction histidine kinase subgroup 3 dimerisation and phosphoacceptor" evidence="5">
    <location>
        <begin position="202"/>
        <end position="266"/>
    </location>
</feature>
<evidence type="ECO:0000256" key="2">
    <source>
        <dbReference type="ARBA" id="ARBA00022777"/>
    </source>
</evidence>
<dbReference type="OrthoDB" id="5241784at2"/>
<dbReference type="GO" id="GO:0046983">
    <property type="term" value="F:protein dimerization activity"/>
    <property type="evidence" value="ECO:0007669"/>
    <property type="project" value="InterPro"/>
</dbReference>
<evidence type="ECO:0000313" key="7">
    <source>
        <dbReference type="Proteomes" id="UP000278962"/>
    </source>
</evidence>
<evidence type="ECO:0000313" key="6">
    <source>
        <dbReference type="EMBL" id="RKQ92229.1"/>
    </source>
</evidence>
<dbReference type="PANTHER" id="PTHR24421:SF63">
    <property type="entry name" value="SENSOR HISTIDINE KINASE DESK"/>
    <property type="match status" value="1"/>
</dbReference>
<reference evidence="6 7" key="1">
    <citation type="submission" date="2018-10" db="EMBL/GenBank/DDBJ databases">
        <title>Genomic Encyclopedia of Archaeal and Bacterial Type Strains, Phase II (KMG-II): from individual species to whole genera.</title>
        <authorList>
            <person name="Goeker M."/>
        </authorList>
    </citation>
    <scope>NUCLEOTIDE SEQUENCE [LARGE SCALE GENOMIC DNA]</scope>
    <source>
        <strain evidence="6 7">DSM 14954</strain>
    </source>
</reference>
<gene>
    <name evidence="6" type="ORF">C8N24_2072</name>
</gene>
<dbReference type="Gene3D" id="1.20.5.1930">
    <property type="match status" value="1"/>
</dbReference>
<accession>A0A660LCC2</accession>
<dbReference type="SUPFAM" id="SSF55874">
    <property type="entry name" value="ATPase domain of HSP90 chaperone/DNA topoisomerase II/histidine kinase"/>
    <property type="match status" value="1"/>
</dbReference>
<dbReference type="GO" id="GO:0016020">
    <property type="term" value="C:membrane"/>
    <property type="evidence" value="ECO:0007669"/>
    <property type="project" value="InterPro"/>
</dbReference>
<proteinExistence type="predicted"/>
<dbReference type="Proteomes" id="UP000278962">
    <property type="component" value="Unassembled WGS sequence"/>
</dbReference>
<dbReference type="EMBL" id="RBIL01000001">
    <property type="protein sequence ID" value="RKQ92229.1"/>
    <property type="molecule type" value="Genomic_DNA"/>
</dbReference>
<feature type="transmembrane region" description="Helical" evidence="4">
    <location>
        <begin position="56"/>
        <end position="77"/>
    </location>
</feature>
<dbReference type="InterPro" id="IPR011712">
    <property type="entry name" value="Sig_transdc_His_kin_sub3_dim/P"/>
</dbReference>
<dbReference type="GO" id="GO:0000155">
    <property type="term" value="F:phosphorelay sensor kinase activity"/>
    <property type="evidence" value="ECO:0007669"/>
    <property type="project" value="InterPro"/>
</dbReference>
<keyword evidence="4" id="KW-1133">Transmembrane helix</keyword>
<dbReference type="AlphaFoldDB" id="A0A660LCC2"/>
<name>A0A660LCC2_9ACTN</name>
<evidence type="ECO:0000256" key="3">
    <source>
        <dbReference type="ARBA" id="ARBA00023012"/>
    </source>
</evidence>
<keyword evidence="1" id="KW-0808">Transferase</keyword>
<dbReference type="InterPro" id="IPR036890">
    <property type="entry name" value="HATPase_C_sf"/>
</dbReference>
<evidence type="ECO:0000256" key="4">
    <source>
        <dbReference type="SAM" id="Phobius"/>
    </source>
</evidence>
<feature type="transmembrane region" description="Helical" evidence="4">
    <location>
        <begin position="31"/>
        <end position="50"/>
    </location>
</feature>
<keyword evidence="7" id="KW-1185">Reference proteome</keyword>
<feature type="transmembrane region" description="Helical" evidence="4">
    <location>
        <begin position="89"/>
        <end position="106"/>
    </location>
</feature>
<dbReference type="PANTHER" id="PTHR24421">
    <property type="entry name" value="NITRATE/NITRITE SENSOR PROTEIN NARX-RELATED"/>
    <property type="match status" value="1"/>
</dbReference>
<evidence type="ECO:0000256" key="1">
    <source>
        <dbReference type="ARBA" id="ARBA00022679"/>
    </source>
</evidence>
<keyword evidence="4" id="KW-0812">Transmembrane</keyword>
<dbReference type="Gene3D" id="3.30.565.10">
    <property type="entry name" value="Histidine kinase-like ATPase, C-terminal domain"/>
    <property type="match status" value="1"/>
</dbReference>
<organism evidence="6 7">
    <name type="scientific">Solirubrobacter pauli</name>
    <dbReference type="NCBI Taxonomy" id="166793"/>
    <lineage>
        <taxon>Bacteria</taxon>
        <taxon>Bacillati</taxon>
        <taxon>Actinomycetota</taxon>
        <taxon>Thermoleophilia</taxon>
        <taxon>Solirubrobacterales</taxon>
        <taxon>Solirubrobacteraceae</taxon>
        <taxon>Solirubrobacter</taxon>
    </lineage>
</organism>
<keyword evidence="3" id="KW-0902">Two-component regulatory system</keyword>